<organism evidence="1 2">
    <name type="scientific">Zea mays</name>
    <name type="common">Maize</name>
    <dbReference type="NCBI Taxonomy" id="4577"/>
    <lineage>
        <taxon>Eukaryota</taxon>
        <taxon>Viridiplantae</taxon>
        <taxon>Streptophyta</taxon>
        <taxon>Embryophyta</taxon>
        <taxon>Tracheophyta</taxon>
        <taxon>Spermatophyta</taxon>
        <taxon>Magnoliopsida</taxon>
        <taxon>Liliopsida</taxon>
        <taxon>Poales</taxon>
        <taxon>Poaceae</taxon>
        <taxon>PACMAD clade</taxon>
        <taxon>Panicoideae</taxon>
        <taxon>Andropogonodae</taxon>
        <taxon>Andropogoneae</taxon>
        <taxon>Tripsacinae</taxon>
        <taxon>Zea</taxon>
    </lineage>
</organism>
<gene>
    <name evidence="1" type="ORF">Zm00014a_015958</name>
</gene>
<comment type="caution">
    <text evidence="1">The sequence shown here is derived from an EMBL/GenBank/DDBJ whole genome shotgun (WGS) entry which is preliminary data.</text>
</comment>
<dbReference type="Proteomes" id="UP000251960">
    <property type="component" value="Chromosome 2"/>
</dbReference>
<accession>A0A3L6G380</accession>
<dbReference type="InterPro" id="IPR027417">
    <property type="entry name" value="P-loop_NTPase"/>
</dbReference>
<dbReference type="AlphaFoldDB" id="A0A3L6G380"/>
<evidence type="ECO:0000313" key="1">
    <source>
        <dbReference type="EMBL" id="PWZ40874.1"/>
    </source>
</evidence>
<protein>
    <recommendedName>
        <fullName evidence="3">ATP-dependent DNA helicase PIF1</fullName>
    </recommendedName>
</protein>
<dbReference type="EMBL" id="NCVQ01000003">
    <property type="protein sequence ID" value="PWZ40874.1"/>
    <property type="molecule type" value="Genomic_DNA"/>
</dbReference>
<evidence type="ECO:0008006" key="3">
    <source>
        <dbReference type="Google" id="ProtNLM"/>
    </source>
</evidence>
<reference evidence="1 2" key="1">
    <citation type="journal article" date="2018" name="Nat. Genet.">
        <title>Extensive intraspecific gene order and gene structural variations between Mo17 and other maize genomes.</title>
        <authorList>
            <person name="Sun S."/>
            <person name="Zhou Y."/>
            <person name="Chen J."/>
            <person name="Shi J."/>
            <person name="Zhao H."/>
            <person name="Zhao H."/>
            <person name="Song W."/>
            <person name="Zhang M."/>
            <person name="Cui Y."/>
            <person name="Dong X."/>
            <person name="Liu H."/>
            <person name="Ma X."/>
            <person name="Jiao Y."/>
            <person name="Wang B."/>
            <person name="Wei X."/>
            <person name="Stein J.C."/>
            <person name="Glaubitz J.C."/>
            <person name="Lu F."/>
            <person name="Yu G."/>
            <person name="Liang C."/>
            <person name="Fengler K."/>
            <person name="Li B."/>
            <person name="Rafalski A."/>
            <person name="Schnable P.S."/>
            <person name="Ware D.H."/>
            <person name="Buckler E.S."/>
            <person name="Lai J."/>
        </authorList>
    </citation>
    <scope>NUCLEOTIDE SEQUENCE [LARGE SCALE GENOMIC DNA]</scope>
    <source>
        <strain evidence="2">cv. Missouri 17</strain>
        <tissue evidence="1">Seedling</tissue>
    </source>
</reference>
<dbReference type="SUPFAM" id="SSF52540">
    <property type="entry name" value="P-loop containing nucleoside triphosphate hydrolases"/>
    <property type="match status" value="1"/>
</dbReference>
<sequence length="76" mass="8430">MTINKRQGQTLSTVGLYLDKPVFTHDQLYVAVSRVTSRSGLRILIENPDGSCGSQTRNVVYQEVLRVVDADPHPTS</sequence>
<evidence type="ECO:0000313" key="2">
    <source>
        <dbReference type="Proteomes" id="UP000251960"/>
    </source>
</evidence>
<name>A0A3L6G380_MAIZE</name>
<proteinExistence type="predicted"/>